<evidence type="ECO:0000256" key="6">
    <source>
        <dbReference type="ARBA" id="ARBA00022989"/>
    </source>
</evidence>
<evidence type="ECO:0000313" key="9">
    <source>
        <dbReference type="EMBL" id="SUA80102.1"/>
    </source>
</evidence>
<dbReference type="Proteomes" id="UP000254573">
    <property type="component" value="Unassembled WGS sequence"/>
</dbReference>
<dbReference type="GO" id="GO:0043190">
    <property type="term" value="C:ATP-binding cassette (ABC) transporter complex"/>
    <property type="evidence" value="ECO:0007669"/>
    <property type="project" value="InterPro"/>
</dbReference>
<dbReference type="EMBL" id="UGSG01000001">
    <property type="protein sequence ID" value="SUA80102.1"/>
    <property type="molecule type" value="Genomic_DNA"/>
</dbReference>
<feature type="transmembrane region" description="Helical" evidence="8">
    <location>
        <begin position="84"/>
        <end position="110"/>
    </location>
</feature>
<dbReference type="KEGG" id="ppnm:LV28_18065"/>
<dbReference type="PANTHER" id="PTHR30614">
    <property type="entry name" value="MEMBRANE COMPONENT OF AMINO ACID ABC TRANSPORTER"/>
    <property type="match status" value="1"/>
</dbReference>
<dbReference type="InterPro" id="IPR010065">
    <property type="entry name" value="AA_ABC_transptr_permease_3TM"/>
</dbReference>
<dbReference type="Gene3D" id="1.10.3720.10">
    <property type="entry name" value="MetI-like"/>
    <property type="match status" value="1"/>
</dbReference>
<dbReference type="STRING" id="93220.A6P55_15270"/>
<dbReference type="RefSeq" id="WP_025249830.1">
    <property type="nucleotide sequence ID" value="NZ_CP007506.3"/>
</dbReference>
<keyword evidence="4" id="KW-1003">Cell membrane</keyword>
<dbReference type="InterPro" id="IPR043429">
    <property type="entry name" value="ArtM/GltK/GlnP/TcyL/YhdX-like"/>
</dbReference>
<dbReference type="GO" id="GO:0006865">
    <property type="term" value="P:amino acid transport"/>
    <property type="evidence" value="ECO:0007669"/>
    <property type="project" value="TreeGrafter"/>
</dbReference>
<evidence type="ECO:0000256" key="4">
    <source>
        <dbReference type="ARBA" id="ARBA00022475"/>
    </source>
</evidence>
<keyword evidence="3 8" id="KW-0813">Transport</keyword>
<dbReference type="PROSITE" id="PS50928">
    <property type="entry name" value="ABC_TM1"/>
    <property type="match status" value="1"/>
</dbReference>
<proteinExistence type="inferred from homology"/>
<evidence type="ECO:0000256" key="1">
    <source>
        <dbReference type="ARBA" id="ARBA00004429"/>
    </source>
</evidence>
<dbReference type="KEGG" id="ppno:DA70_12630"/>
<dbReference type="SUPFAM" id="SSF161098">
    <property type="entry name" value="MetI-like"/>
    <property type="match status" value="1"/>
</dbReference>
<evidence type="ECO:0000256" key="5">
    <source>
        <dbReference type="ARBA" id="ARBA00022692"/>
    </source>
</evidence>
<keyword evidence="6 8" id="KW-1133">Transmembrane helix</keyword>
<evidence type="ECO:0000256" key="2">
    <source>
        <dbReference type="ARBA" id="ARBA00010072"/>
    </source>
</evidence>
<dbReference type="CDD" id="cd06261">
    <property type="entry name" value="TM_PBP2"/>
    <property type="match status" value="1"/>
</dbReference>
<keyword evidence="7 8" id="KW-0472">Membrane</keyword>
<evidence type="ECO:0000313" key="10">
    <source>
        <dbReference type="Proteomes" id="UP000254573"/>
    </source>
</evidence>
<comment type="similarity">
    <text evidence="2">Belongs to the binding-protein-dependent transport system permease family. HisMQ subfamily.</text>
</comment>
<sequence length="228" mass="24827">MNVILENWLVIVHGLRMTLALAGAVLICTTLISLVLGVLATLPNRALRWIIHGYVELFRSIPLIVNVFCVFFVAPMFGLDLSPFLAATVGLSLWGGANGTVVVSGGILSVASHQWKSAAALGLRRWQIYRYVIGPQSVSAILPAYTGLLTLLVQSTSLGALIGVSEFLKVNQNIIERTTIMQGQNPAFEVYGLVLAVYFVICSALSALSRHLERRLQRERVRPLSTQG</sequence>
<protein>
    <submittedName>
        <fullName evidence="9">Inner membrane amino-acid ABC transporter permease protein yecS</fullName>
    </submittedName>
</protein>
<dbReference type="PANTHER" id="PTHR30614:SF36">
    <property type="entry name" value="ABC TRANSPORTER MEMBRANE-SPANNING PERMEASE-GLUTAMINE TRANSPORT"/>
    <property type="match status" value="1"/>
</dbReference>
<reference evidence="9 10" key="1">
    <citation type="submission" date="2018-06" db="EMBL/GenBank/DDBJ databases">
        <authorList>
            <consortium name="Pathogen Informatics"/>
            <person name="Doyle S."/>
        </authorList>
    </citation>
    <scope>NUCLEOTIDE SEQUENCE [LARGE SCALE GENOMIC DNA]</scope>
    <source>
        <strain evidence="9 10">NCTC13160</strain>
    </source>
</reference>
<organism evidence="9 10">
    <name type="scientific">Pandoraea pnomenusa</name>
    <dbReference type="NCBI Taxonomy" id="93220"/>
    <lineage>
        <taxon>Bacteria</taxon>
        <taxon>Pseudomonadati</taxon>
        <taxon>Pseudomonadota</taxon>
        <taxon>Betaproteobacteria</taxon>
        <taxon>Burkholderiales</taxon>
        <taxon>Burkholderiaceae</taxon>
        <taxon>Pandoraea</taxon>
    </lineage>
</organism>
<feature type="transmembrane region" description="Helical" evidence="8">
    <location>
        <begin position="20"/>
        <end position="42"/>
    </location>
</feature>
<dbReference type="InterPro" id="IPR000515">
    <property type="entry name" value="MetI-like"/>
</dbReference>
<dbReference type="OrthoDB" id="9809799at2"/>
<feature type="transmembrane region" description="Helical" evidence="8">
    <location>
        <begin position="54"/>
        <end position="78"/>
    </location>
</feature>
<dbReference type="NCBIfam" id="TIGR01726">
    <property type="entry name" value="HEQRo_perm_3TM"/>
    <property type="match status" value="1"/>
</dbReference>
<gene>
    <name evidence="9" type="primary">yecS_6</name>
    <name evidence="9" type="ORF">NCTC13160_03565</name>
</gene>
<feature type="transmembrane region" description="Helical" evidence="8">
    <location>
        <begin position="131"/>
        <end position="153"/>
    </location>
</feature>
<comment type="subcellular location">
    <subcellularLocation>
        <location evidence="1">Cell inner membrane</location>
        <topology evidence="1">Multi-pass membrane protein</topology>
    </subcellularLocation>
    <subcellularLocation>
        <location evidence="8">Cell membrane</location>
        <topology evidence="8">Multi-pass membrane protein</topology>
    </subcellularLocation>
</comment>
<keyword evidence="5 8" id="KW-0812">Transmembrane</keyword>
<dbReference type="GO" id="GO:0022857">
    <property type="term" value="F:transmembrane transporter activity"/>
    <property type="evidence" value="ECO:0007669"/>
    <property type="project" value="InterPro"/>
</dbReference>
<evidence type="ECO:0000256" key="7">
    <source>
        <dbReference type="ARBA" id="ARBA00023136"/>
    </source>
</evidence>
<feature type="transmembrane region" description="Helical" evidence="8">
    <location>
        <begin position="190"/>
        <end position="208"/>
    </location>
</feature>
<name>A0A378YSH7_9BURK</name>
<evidence type="ECO:0000256" key="8">
    <source>
        <dbReference type="RuleBase" id="RU363032"/>
    </source>
</evidence>
<dbReference type="AlphaFoldDB" id="A0A378YSH7"/>
<evidence type="ECO:0000256" key="3">
    <source>
        <dbReference type="ARBA" id="ARBA00022448"/>
    </source>
</evidence>
<accession>A0A378YSH7</accession>
<dbReference type="InterPro" id="IPR035906">
    <property type="entry name" value="MetI-like_sf"/>
</dbReference>
<dbReference type="Pfam" id="PF00528">
    <property type="entry name" value="BPD_transp_1"/>
    <property type="match status" value="1"/>
</dbReference>